<keyword evidence="2" id="KW-1185">Reference proteome</keyword>
<protein>
    <submittedName>
        <fullName evidence="1">Uncharacterized protein</fullName>
    </submittedName>
</protein>
<evidence type="ECO:0000313" key="1">
    <source>
        <dbReference type="EMBL" id="CAD6185147.1"/>
    </source>
</evidence>
<accession>A0A8S1GNK4</accession>
<sequence length="70" mass="8123">MRKRLLKAAVEWKGSGNGLDVRHKWAEIWPWNIVRRHCHMLSFHSAASPQAVPSYNATRLATYLISRHSK</sequence>
<reference evidence="1" key="1">
    <citation type="submission" date="2020-10" db="EMBL/GenBank/DDBJ databases">
        <authorList>
            <person name="Kikuchi T."/>
        </authorList>
    </citation>
    <scope>NUCLEOTIDE SEQUENCE</scope>
    <source>
        <strain evidence="1">NKZ352</strain>
    </source>
</reference>
<comment type="caution">
    <text evidence="1">The sequence shown here is derived from an EMBL/GenBank/DDBJ whole genome shotgun (WGS) entry which is preliminary data.</text>
</comment>
<dbReference type="Proteomes" id="UP000835052">
    <property type="component" value="Unassembled WGS sequence"/>
</dbReference>
<evidence type="ECO:0000313" key="2">
    <source>
        <dbReference type="Proteomes" id="UP000835052"/>
    </source>
</evidence>
<name>A0A8S1GNK4_9PELO</name>
<dbReference type="EMBL" id="CAJGYM010000002">
    <property type="protein sequence ID" value="CAD6185147.1"/>
    <property type="molecule type" value="Genomic_DNA"/>
</dbReference>
<organism evidence="1 2">
    <name type="scientific">Caenorhabditis auriculariae</name>
    <dbReference type="NCBI Taxonomy" id="2777116"/>
    <lineage>
        <taxon>Eukaryota</taxon>
        <taxon>Metazoa</taxon>
        <taxon>Ecdysozoa</taxon>
        <taxon>Nematoda</taxon>
        <taxon>Chromadorea</taxon>
        <taxon>Rhabditida</taxon>
        <taxon>Rhabditina</taxon>
        <taxon>Rhabditomorpha</taxon>
        <taxon>Rhabditoidea</taxon>
        <taxon>Rhabditidae</taxon>
        <taxon>Peloderinae</taxon>
        <taxon>Caenorhabditis</taxon>
    </lineage>
</organism>
<dbReference type="AlphaFoldDB" id="A0A8S1GNK4"/>
<proteinExistence type="predicted"/>
<gene>
    <name evidence="1" type="ORF">CAUJ_LOCUS1066</name>
</gene>